<feature type="signal peptide" evidence="1">
    <location>
        <begin position="1"/>
        <end position="19"/>
    </location>
</feature>
<protein>
    <recommendedName>
        <fullName evidence="4">RHS repeat protein</fullName>
    </recommendedName>
</protein>
<dbReference type="RefSeq" id="WP_120714403.1">
    <property type="nucleotide sequence ID" value="NZ_RBCJ01000007.1"/>
</dbReference>
<dbReference type="InterPro" id="IPR006530">
    <property type="entry name" value="YD"/>
</dbReference>
<name>A0A3B0BTZ5_9FLAO</name>
<feature type="chain" id="PRO_5017317155" description="RHS repeat protein" evidence="1">
    <location>
        <begin position="20"/>
        <end position="1212"/>
    </location>
</feature>
<reference evidence="2 3" key="1">
    <citation type="submission" date="2018-10" db="EMBL/GenBank/DDBJ databases">
        <title>Ulvibacterium marinum gen. nov., sp. nov., a novel marine bacterium of the family Flavobacteriaceae, isolated from a culture of the green alga Ulva prolifera.</title>
        <authorList>
            <person name="Zhang Z."/>
        </authorList>
    </citation>
    <scope>NUCLEOTIDE SEQUENCE [LARGE SCALE GENOMIC DNA]</scope>
    <source>
        <strain evidence="2 3">CCMM003</strain>
    </source>
</reference>
<dbReference type="NCBIfam" id="TIGR01643">
    <property type="entry name" value="YD_repeat_2x"/>
    <property type="match status" value="1"/>
</dbReference>
<dbReference type="InterPro" id="IPR031325">
    <property type="entry name" value="RHS_repeat"/>
</dbReference>
<dbReference type="EMBL" id="RBCJ01000007">
    <property type="protein sequence ID" value="RKN75921.1"/>
    <property type="molecule type" value="Genomic_DNA"/>
</dbReference>
<dbReference type="OrthoDB" id="9814627at2"/>
<gene>
    <name evidence="2" type="ORF">D7Z94_24990</name>
</gene>
<evidence type="ECO:0000313" key="2">
    <source>
        <dbReference type="EMBL" id="RKN75921.1"/>
    </source>
</evidence>
<keyword evidence="1" id="KW-0732">Signal</keyword>
<evidence type="ECO:0000256" key="1">
    <source>
        <dbReference type="SAM" id="SignalP"/>
    </source>
</evidence>
<proteinExistence type="predicted"/>
<organism evidence="2 3">
    <name type="scientific">Ulvibacterium marinum</name>
    <dbReference type="NCBI Taxonomy" id="2419782"/>
    <lineage>
        <taxon>Bacteria</taxon>
        <taxon>Pseudomonadati</taxon>
        <taxon>Bacteroidota</taxon>
        <taxon>Flavobacteriia</taxon>
        <taxon>Flavobacteriales</taxon>
        <taxon>Flavobacteriaceae</taxon>
        <taxon>Ulvibacterium</taxon>
    </lineage>
</organism>
<dbReference type="AlphaFoldDB" id="A0A3B0BTZ5"/>
<sequence length="1212" mass="135970">MKSIPLFAALMLCALWSNAQVDLKQVVPPNPNVASLFKSVITPVTEYSGLPNVSIPLYTVNEGGISVPLSLSYATGGIQVSEESGIVGLGWALNAGGAITRSVNGMDDFEPLFGYLNHAKVHPDLPPERDPITNAWNPDTHAFVDALNPANSMEEICRFIVNQQTSQEATYNIPPAPGSGTDDFDFMPDMFHFNFNGYSGSFVFNKQGDVVLLNKKGLDVFTTLDMGLVNFNIITEDGTLYEFTERATTSFLAGPSPKTYISTWFLKKITDIYGNTAEFSYDTTEKTKPFPSFTQSYLATTGGTTNPTKNYESYSGPITETDNFYLDSITAKKADGQSTQTTALNYSSLIDRKDLNGRYLESIITTNAVGDTVNKHNFNYSYFGSEKTYQYQNISLQNGDFGQRIGALNGDYPDLNLRLKLDSVIENDISQHSFEYFQPNFIPNKTTMGQDYWGFYNGSFNSDIFIPYIYSHLTQYSTFVQDKKANRLPSEEHTKTFSLKKITYPTKGSTEFDYELNTYADTGNFNEAPTPTIPVSQRAAVVSTPESTDDTVRITIKPNQFGVLKLTYNVTVTGWNASGAYSNSKPPAPDFQNDFYVEIKKLDGTLIRPRFHISTGNTEWDNLTVEQNSGYGAVINYSDTEEWYYDVNAGNFQLTDQEYVIEAHFNSSNGLYYGMADIHAQWEDIEISVDKQYSIGGGLRVKSITDFDSSGTEEIKRMYNYHYTTLENNLEVERSYGKIKTLPNFAIDETAVRGYSSVDPNGFFYGTTGFQPRVLGTASSHNAFSKDAGGYVGYDKVEITTIGAGGNNGKTIKTFHNQQDHFRSVTQPAYEDSYHKFPPIRVPHNGLLISEKNYKRVGGTYSLVSEMANTYEINGITSGQFNLFRLYENQDRVISASKELPISDITQDGLVYRYCDAMKFQLYPHYSNLIQQTGTKETIYNSEGIDSLVTLQEFKYENPLHLQRTESKLINSKGEEVITKTFYPDDVTTLSSLGSPDLSAPEKALIDRLKRDSLLHRIAEPVQTETTINGERTVQRTIYKDWDTAPGPNSYKVWPELVQTLKGNYHLTNNPMETRLNYLSYDDLGNPLEVSKQDGTTITYIWGYDGKYPVAKIEHATHTQALATTVNFNVIDNPATTDIAMRTELQKLRSELPQAMVTTYTYNPLVGVTSVTDPRGYTMTYTYDTANRLVEVRDADGHLVTDYEYHYKGQSN</sequence>
<evidence type="ECO:0000313" key="3">
    <source>
        <dbReference type="Proteomes" id="UP000276603"/>
    </source>
</evidence>
<accession>A0A3B0BTZ5</accession>
<evidence type="ECO:0008006" key="4">
    <source>
        <dbReference type="Google" id="ProtNLM"/>
    </source>
</evidence>
<dbReference type="Proteomes" id="UP000276603">
    <property type="component" value="Unassembled WGS sequence"/>
</dbReference>
<keyword evidence="3" id="KW-1185">Reference proteome</keyword>
<dbReference type="Gene3D" id="2.180.10.10">
    <property type="entry name" value="RHS repeat-associated core"/>
    <property type="match status" value="1"/>
</dbReference>
<dbReference type="Pfam" id="PF05593">
    <property type="entry name" value="RHS_repeat"/>
    <property type="match status" value="1"/>
</dbReference>
<comment type="caution">
    <text evidence="2">The sequence shown here is derived from an EMBL/GenBank/DDBJ whole genome shotgun (WGS) entry which is preliminary data.</text>
</comment>